<dbReference type="PANTHER" id="PTHR10146:SF14">
    <property type="entry name" value="PYRIDOXAL PHOSPHATE HOMEOSTASIS PROTEIN"/>
    <property type="match status" value="1"/>
</dbReference>
<sequence length="277" mass="29064">MRNAVLPYFAGQAATPDRPPRVAWRAVHRSRRVTGTDERRAELAASLAAVRARIDAACAVAGRASGEVRLLGVTKTFPAADAAVLTDLGLLDLAENRDQEAGPKAAEVAGLRPDAAPRWHMVGRLQRNKARSVVRWADEVQSVDSARLADALGRAVTAARDAGERTGPLDVLIQVSLDADPARGGVPVPELSALADHITHTGELRLRGVMAVAPLGEDPSAAFARLARAARKVRAEHPEAVELSAGMSHDLESAITYGSTCVRVGTALLGGRGLASP</sequence>
<dbReference type="HAMAP" id="MF_02087">
    <property type="entry name" value="PLP_homeostasis"/>
    <property type="match status" value="1"/>
</dbReference>
<dbReference type="Proteomes" id="UP000285112">
    <property type="component" value="Unassembled WGS sequence"/>
</dbReference>
<evidence type="ECO:0000313" key="7">
    <source>
        <dbReference type="Proteomes" id="UP000285112"/>
    </source>
</evidence>
<comment type="similarity">
    <text evidence="2 4">Belongs to the pyridoxal phosphate-binding protein YggS/PROSC family.</text>
</comment>
<evidence type="ECO:0000256" key="1">
    <source>
        <dbReference type="ARBA" id="ARBA00022898"/>
    </source>
</evidence>
<dbReference type="CDD" id="cd00635">
    <property type="entry name" value="PLPDE_III_YBL036c_like"/>
    <property type="match status" value="1"/>
</dbReference>
<evidence type="ECO:0000313" key="6">
    <source>
        <dbReference type="EMBL" id="RJQ77976.1"/>
    </source>
</evidence>
<keyword evidence="1 2" id="KW-0663">Pyridoxal phosphate</keyword>
<dbReference type="EMBL" id="QZFV01000133">
    <property type="protein sequence ID" value="RJQ77976.1"/>
    <property type="molecule type" value="Genomic_DNA"/>
</dbReference>
<dbReference type="InterPro" id="IPR001608">
    <property type="entry name" value="Ala_racemase_N"/>
</dbReference>
<evidence type="ECO:0000256" key="3">
    <source>
        <dbReference type="PIRSR" id="PIRSR004848-1"/>
    </source>
</evidence>
<dbReference type="NCBIfam" id="TIGR00044">
    <property type="entry name" value="YggS family pyridoxal phosphate-dependent enzyme"/>
    <property type="match status" value="1"/>
</dbReference>
<dbReference type="RefSeq" id="WP_120026467.1">
    <property type="nucleotide sequence ID" value="NZ_QZFV01000133.1"/>
</dbReference>
<dbReference type="OrthoDB" id="9804072at2"/>
<comment type="cofactor">
    <cofactor evidence="3">
        <name>pyridoxal 5'-phosphate</name>
        <dbReference type="ChEBI" id="CHEBI:597326"/>
    </cofactor>
</comment>
<gene>
    <name evidence="6" type="ORF">D5S19_28530</name>
</gene>
<dbReference type="InterPro" id="IPR011078">
    <property type="entry name" value="PyrdxlP_homeostasis"/>
</dbReference>
<dbReference type="Gene3D" id="3.20.20.10">
    <property type="entry name" value="Alanine racemase"/>
    <property type="match status" value="1"/>
</dbReference>
<dbReference type="PROSITE" id="PS01211">
    <property type="entry name" value="UPF0001"/>
    <property type="match status" value="1"/>
</dbReference>
<keyword evidence="7" id="KW-1185">Reference proteome</keyword>
<dbReference type="GO" id="GO:0030170">
    <property type="term" value="F:pyridoxal phosphate binding"/>
    <property type="evidence" value="ECO:0007669"/>
    <property type="project" value="UniProtKB-UniRule"/>
</dbReference>
<dbReference type="Pfam" id="PF01168">
    <property type="entry name" value="Ala_racemase_N"/>
    <property type="match status" value="1"/>
</dbReference>
<evidence type="ECO:0000256" key="2">
    <source>
        <dbReference type="HAMAP-Rule" id="MF_02087"/>
    </source>
</evidence>
<dbReference type="SUPFAM" id="SSF51419">
    <property type="entry name" value="PLP-binding barrel"/>
    <property type="match status" value="1"/>
</dbReference>
<dbReference type="InterPro" id="IPR029066">
    <property type="entry name" value="PLP-binding_barrel"/>
</dbReference>
<organism evidence="6 7">
    <name type="scientific">Amycolatopsis panacis</name>
    <dbReference type="NCBI Taxonomy" id="2340917"/>
    <lineage>
        <taxon>Bacteria</taxon>
        <taxon>Bacillati</taxon>
        <taxon>Actinomycetota</taxon>
        <taxon>Actinomycetes</taxon>
        <taxon>Pseudonocardiales</taxon>
        <taxon>Pseudonocardiaceae</taxon>
        <taxon>Amycolatopsis</taxon>
    </lineage>
</organism>
<protein>
    <recommendedName>
        <fullName evidence="2">Pyridoxal phosphate homeostasis protein</fullName>
        <shortName evidence="2">PLP homeostasis protein</shortName>
    </recommendedName>
</protein>
<feature type="domain" description="Alanine racemase N-terminal" evidence="5">
    <location>
        <begin position="47"/>
        <end position="272"/>
    </location>
</feature>
<feature type="modified residue" description="N6-(pyridoxal phosphate)lysine" evidence="2 3">
    <location>
        <position position="75"/>
    </location>
</feature>
<accession>A0A419HNT2</accession>
<comment type="caution">
    <text evidence="6">The sequence shown here is derived from an EMBL/GenBank/DDBJ whole genome shotgun (WGS) entry which is preliminary data.</text>
</comment>
<proteinExistence type="inferred from homology"/>
<evidence type="ECO:0000256" key="4">
    <source>
        <dbReference type="RuleBase" id="RU004514"/>
    </source>
</evidence>
<comment type="function">
    <text evidence="2">Pyridoxal 5'-phosphate (PLP)-binding protein, which is involved in PLP homeostasis.</text>
</comment>
<evidence type="ECO:0000259" key="5">
    <source>
        <dbReference type="Pfam" id="PF01168"/>
    </source>
</evidence>
<reference evidence="6 7" key="1">
    <citation type="submission" date="2018-09" db="EMBL/GenBank/DDBJ databases">
        <title>YIM PH 21725 draft genome.</title>
        <authorList>
            <person name="Miao C."/>
        </authorList>
    </citation>
    <scope>NUCLEOTIDE SEQUENCE [LARGE SCALE GENOMIC DNA]</scope>
    <source>
        <strain evidence="7">YIM PH21725</strain>
    </source>
</reference>
<name>A0A419HNT2_9PSEU</name>
<dbReference type="PANTHER" id="PTHR10146">
    <property type="entry name" value="PROLINE SYNTHETASE CO-TRANSCRIBED BACTERIAL HOMOLOG PROTEIN"/>
    <property type="match status" value="1"/>
</dbReference>
<dbReference type="AlphaFoldDB" id="A0A419HNT2"/>
<dbReference type="PIRSF" id="PIRSF004848">
    <property type="entry name" value="YBL036c_PLPDEIII"/>
    <property type="match status" value="1"/>
</dbReference>